<comment type="similarity">
    <text evidence="3 21 23">Belongs to the ATP:guanido phosphotransferase family.</text>
</comment>
<feature type="compositionally biased region" description="Low complexity" evidence="25">
    <location>
        <begin position="143"/>
        <end position="165"/>
    </location>
</feature>
<evidence type="ECO:0000259" key="29">
    <source>
        <dbReference type="PROSITE" id="PS51510"/>
    </source>
</evidence>
<feature type="binding site" evidence="22">
    <location>
        <position position="1887"/>
    </location>
    <ligand>
        <name>ATP</name>
        <dbReference type="ChEBI" id="CHEBI:30616"/>
    </ligand>
</feature>
<dbReference type="Pfam" id="PF13307">
    <property type="entry name" value="Helicase_C_2"/>
    <property type="match status" value="1"/>
</dbReference>
<evidence type="ECO:0000256" key="23">
    <source>
        <dbReference type="RuleBase" id="RU000505"/>
    </source>
</evidence>
<dbReference type="InterPro" id="IPR022414">
    <property type="entry name" value="ATP-guanido_PTrfase_cat"/>
</dbReference>
<comment type="similarity">
    <text evidence="4">Belongs to the helicase family. RAD3/XPD subfamily.</text>
</comment>
<dbReference type="GO" id="GO:0046314">
    <property type="term" value="P:phosphocreatine biosynthetic process"/>
    <property type="evidence" value="ECO:0007669"/>
    <property type="project" value="InterPro"/>
</dbReference>
<feature type="binding site" evidence="22">
    <location>
        <position position="1932"/>
    </location>
    <ligand>
        <name>ATP</name>
        <dbReference type="ChEBI" id="CHEBI:30616"/>
    </ligand>
</feature>
<dbReference type="Pfam" id="PF06777">
    <property type="entry name" value="HBB"/>
    <property type="match status" value="1"/>
</dbReference>
<evidence type="ECO:0000259" key="27">
    <source>
        <dbReference type="PROSITE" id="PS51193"/>
    </source>
</evidence>
<dbReference type="GO" id="GO:0046872">
    <property type="term" value="F:metal ion binding"/>
    <property type="evidence" value="ECO:0007669"/>
    <property type="project" value="UniProtKB-KW"/>
</dbReference>
<organism evidence="30 31">
    <name type="scientific">Coregonus suidteri</name>
    <dbReference type="NCBI Taxonomy" id="861788"/>
    <lineage>
        <taxon>Eukaryota</taxon>
        <taxon>Metazoa</taxon>
        <taxon>Chordata</taxon>
        <taxon>Craniata</taxon>
        <taxon>Vertebrata</taxon>
        <taxon>Euteleostomi</taxon>
        <taxon>Actinopterygii</taxon>
        <taxon>Neopterygii</taxon>
        <taxon>Teleostei</taxon>
        <taxon>Protacanthopterygii</taxon>
        <taxon>Salmoniformes</taxon>
        <taxon>Salmonidae</taxon>
        <taxon>Coregoninae</taxon>
        <taxon>Coregonus</taxon>
    </lineage>
</organism>
<dbReference type="InterPro" id="IPR057667">
    <property type="entry name" value="HTH_SB"/>
</dbReference>
<comment type="subcellular location">
    <subcellularLocation>
        <location evidence="2">Nucleus</location>
    </subcellularLocation>
</comment>
<dbReference type="GO" id="GO:0004111">
    <property type="term" value="F:creatine kinase activity"/>
    <property type="evidence" value="ECO:0007669"/>
    <property type="project" value="InterPro"/>
</dbReference>
<dbReference type="InterPro" id="IPR022413">
    <property type="entry name" value="ATP-guanido_PTrfase_N"/>
</dbReference>
<dbReference type="NCBIfam" id="TIGR00604">
    <property type="entry name" value="rad3"/>
    <property type="match status" value="1"/>
</dbReference>
<dbReference type="InterPro" id="IPR006555">
    <property type="entry name" value="ATP-dep_Helicase_C"/>
</dbReference>
<evidence type="ECO:0000259" key="28">
    <source>
        <dbReference type="PROSITE" id="PS51509"/>
    </source>
</evidence>
<dbReference type="GO" id="GO:0051539">
    <property type="term" value="F:4 iron, 4 sulfur cluster binding"/>
    <property type="evidence" value="ECO:0007669"/>
    <property type="project" value="UniProtKB-KW"/>
</dbReference>
<dbReference type="GO" id="GO:0005634">
    <property type="term" value="C:nucleus"/>
    <property type="evidence" value="ECO:0007669"/>
    <property type="project" value="UniProtKB-SubCell"/>
</dbReference>
<dbReference type="SMART" id="SM00488">
    <property type="entry name" value="DEXDc2"/>
    <property type="match status" value="1"/>
</dbReference>
<comment type="catalytic activity">
    <reaction evidence="20">
        <text>ATP + H2O = ADP + phosphate + H(+)</text>
        <dbReference type="Rhea" id="RHEA:13065"/>
        <dbReference type="ChEBI" id="CHEBI:15377"/>
        <dbReference type="ChEBI" id="CHEBI:15378"/>
        <dbReference type="ChEBI" id="CHEBI:30616"/>
        <dbReference type="ChEBI" id="CHEBI:43474"/>
        <dbReference type="ChEBI" id="CHEBI:456216"/>
        <dbReference type="EC" id="5.6.2.3"/>
    </reaction>
</comment>
<dbReference type="Pfam" id="PF00217">
    <property type="entry name" value="ATP-gua_Ptrans"/>
    <property type="match status" value="1"/>
</dbReference>
<feature type="binding site" evidence="22">
    <location>
        <begin position="1824"/>
        <end position="1828"/>
    </location>
    <ligand>
        <name>ATP</name>
        <dbReference type="ChEBI" id="CHEBI:30616"/>
    </ligand>
</feature>
<name>A0AAN8KL83_9TELE</name>
<dbReference type="PROSITE" id="PS51509">
    <property type="entry name" value="PHOSPHAGEN_KINASE_N"/>
    <property type="match status" value="1"/>
</dbReference>
<dbReference type="InterPro" id="IPR014746">
    <property type="entry name" value="Gln_synth/guanido_kin_cat_dom"/>
</dbReference>
<feature type="region of interest" description="Disordered" evidence="25">
    <location>
        <begin position="122"/>
        <end position="166"/>
    </location>
</feature>
<reference evidence="30 31" key="1">
    <citation type="submission" date="2021-04" db="EMBL/GenBank/DDBJ databases">
        <authorList>
            <person name="De Guttry C."/>
            <person name="Zahm M."/>
            <person name="Klopp C."/>
            <person name="Cabau C."/>
            <person name="Louis A."/>
            <person name="Berthelot C."/>
            <person name="Parey E."/>
            <person name="Roest Crollius H."/>
            <person name="Montfort J."/>
            <person name="Robinson-Rechavi M."/>
            <person name="Bucao C."/>
            <person name="Bouchez O."/>
            <person name="Gislard M."/>
            <person name="Lluch J."/>
            <person name="Milhes M."/>
            <person name="Lampietro C."/>
            <person name="Lopez Roques C."/>
            <person name="Donnadieu C."/>
            <person name="Braasch I."/>
            <person name="Desvignes T."/>
            <person name="Postlethwait J."/>
            <person name="Bobe J."/>
            <person name="Wedekind C."/>
            <person name="Guiguen Y."/>
        </authorList>
    </citation>
    <scope>NUCLEOTIDE SEQUENCE [LARGE SCALE GENOMIC DNA]</scope>
    <source>
        <strain evidence="30">Cs_M1</strain>
        <tissue evidence="30">Blood</tissue>
    </source>
</reference>
<evidence type="ECO:0000256" key="20">
    <source>
        <dbReference type="ARBA" id="ARBA00048954"/>
    </source>
</evidence>
<dbReference type="CDD" id="cd18788">
    <property type="entry name" value="SF2_C_XPD"/>
    <property type="match status" value="1"/>
</dbReference>
<dbReference type="FunFam" id="3.30.590.10:FF:000026">
    <property type="entry name" value="Creatine kinase B-type"/>
    <property type="match status" value="1"/>
</dbReference>
<evidence type="ECO:0000256" key="19">
    <source>
        <dbReference type="ARBA" id="ARBA00023242"/>
    </source>
</evidence>
<evidence type="ECO:0000256" key="15">
    <source>
        <dbReference type="ARBA" id="ARBA00023014"/>
    </source>
</evidence>
<evidence type="ECO:0000256" key="21">
    <source>
        <dbReference type="PROSITE-ProRule" id="PRU00842"/>
    </source>
</evidence>
<dbReference type="InterPro" id="IPR036802">
    <property type="entry name" value="ATP-guanido_PTrfase_N_sf"/>
</dbReference>
<dbReference type="Pfam" id="PF25787">
    <property type="entry name" value="HTH_SB"/>
    <property type="match status" value="1"/>
</dbReference>
<dbReference type="InterPro" id="IPR001945">
    <property type="entry name" value="RAD3/XPD"/>
</dbReference>
<keyword evidence="14" id="KW-0408">Iron</keyword>
<dbReference type="PANTHER" id="PTHR11547">
    <property type="entry name" value="ARGININE OR CREATINE KINASE"/>
    <property type="match status" value="1"/>
</dbReference>
<keyword evidence="5" id="KW-0004">4Fe-4S</keyword>
<dbReference type="GO" id="GO:0016818">
    <property type="term" value="F:hydrolase activity, acting on acid anhydrides, in phosphorus-containing anhydrides"/>
    <property type="evidence" value="ECO:0007669"/>
    <property type="project" value="InterPro"/>
</dbReference>
<evidence type="ECO:0000256" key="1">
    <source>
        <dbReference type="ARBA" id="ARBA00001966"/>
    </source>
</evidence>
<evidence type="ECO:0000256" key="8">
    <source>
        <dbReference type="ARBA" id="ARBA00022741"/>
    </source>
</evidence>
<feature type="binding site" evidence="22">
    <location>
        <begin position="1988"/>
        <end position="1992"/>
    </location>
    <ligand>
        <name>ATP</name>
        <dbReference type="ChEBI" id="CHEBI:30616"/>
    </ligand>
</feature>
<dbReference type="Gene3D" id="3.30.590.10">
    <property type="entry name" value="Glutamine synthetase/guanido kinase, catalytic domain"/>
    <property type="match status" value="1"/>
</dbReference>
<dbReference type="InterPro" id="IPR009057">
    <property type="entry name" value="Homeodomain-like_sf"/>
</dbReference>
<dbReference type="SUPFAM" id="SSF46689">
    <property type="entry name" value="Homeodomain-like"/>
    <property type="match status" value="1"/>
</dbReference>
<keyword evidence="18" id="KW-0413">Isomerase</keyword>
<dbReference type="SMART" id="SM00491">
    <property type="entry name" value="HELICc2"/>
    <property type="match status" value="1"/>
</dbReference>
<dbReference type="FunFam" id="3.40.50.300:FF:000135">
    <property type="entry name" value="DNA repair helicase RAD3, putative"/>
    <property type="match status" value="1"/>
</dbReference>
<gene>
    <name evidence="30" type="ORF">J4Q44_G00329860</name>
</gene>
<dbReference type="InterPro" id="IPR038717">
    <property type="entry name" value="Tc1-like_DDE_dom"/>
</dbReference>
<feature type="domain" description="Phosphagen kinase C-terminal" evidence="29">
    <location>
        <begin position="1821"/>
        <end position="2063"/>
    </location>
</feature>
<evidence type="ECO:0000256" key="7">
    <source>
        <dbReference type="ARBA" id="ARBA00022723"/>
    </source>
</evidence>
<keyword evidence="13 22" id="KW-0067">ATP-binding</keyword>
<dbReference type="InterPro" id="IPR006554">
    <property type="entry name" value="Helicase-like_DEXD_c2"/>
</dbReference>
<dbReference type="InterPro" id="IPR000749">
    <property type="entry name" value="ATP-guanido_PTrfase"/>
</dbReference>
<dbReference type="Pfam" id="PF01498">
    <property type="entry name" value="HTH_Tnp_Tc3_2"/>
    <property type="match status" value="1"/>
</dbReference>
<dbReference type="PRINTS" id="PR00852">
    <property type="entry name" value="XRODRMPGMNTD"/>
</dbReference>
<dbReference type="InterPro" id="IPR036388">
    <property type="entry name" value="WH-like_DNA-bd_sf"/>
</dbReference>
<feature type="region of interest" description="Disordered" evidence="25">
    <location>
        <begin position="201"/>
        <end position="247"/>
    </location>
</feature>
<evidence type="ECO:0000313" key="31">
    <source>
        <dbReference type="Proteomes" id="UP001356427"/>
    </source>
</evidence>
<dbReference type="Pfam" id="PF14957">
    <property type="entry name" value="BORG_CEP"/>
    <property type="match status" value="1"/>
</dbReference>
<evidence type="ECO:0000256" key="4">
    <source>
        <dbReference type="ARBA" id="ARBA00009146"/>
    </source>
</evidence>
<evidence type="ECO:0000256" key="17">
    <source>
        <dbReference type="ARBA" id="ARBA00023204"/>
    </source>
</evidence>
<dbReference type="Pfam" id="PF06733">
    <property type="entry name" value="DEAD_2"/>
    <property type="match status" value="1"/>
</dbReference>
<dbReference type="Pfam" id="PF02807">
    <property type="entry name" value="ATP-gua_PtransN"/>
    <property type="match status" value="1"/>
</dbReference>
<dbReference type="PROSITE" id="PS51193">
    <property type="entry name" value="HELICASE_ATP_BIND_2"/>
    <property type="match status" value="1"/>
</dbReference>
<keyword evidence="24" id="KW-0175">Coiled coil</keyword>
<dbReference type="EMBL" id="JAGTTL010000032">
    <property type="protein sequence ID" value="KAK6296844.1"/>
    <property type="molecule type" value="Genomic_DNA"/>
</dbReference>
<dbReference type="GO" id="GO:0006289">
    <property type="term" value="P:nucleotide-excision repair"/>
    <property type="evidence" value="ECO:0007669"/>
    <property type="project" value="InterPro"/>
</dbReference>
<dbReference type="InterPro" id="IPR002492">
    <property type="entry name" value="Transposase_Tc1-like"/>
</dbReference>
<evidence type="ECO:0000256" key="6">
    <source>
        <dbReference type="ARBA" id="ARBA00022679"/>
    </source>
</evidence>
<keyword evidence="17" id="KW-0234">DNA repair</keyword>
<protein>
    <recommendedName>
        <fullName evidence="32">Creatine kinase</fullName>
    </recommendedName>
</protein>
<feature type="domain" description="Helicase ATP-binding" evidence="27">
    <location>
        <begin position="408"/>
        <end position="666"/>
    </location>
</feature>
<evidence type="ECO:0000256" key="13">
    <source>
        <dbReference type="ARBA" id="ARBA00022840"/>
    </source>
</evidence>
<dbReference type="GO" id="GO:0005615">
    <property type="term" value="C:extracellular space"/>
    <property type="evidence" value="ECO:0007669"/>
    <property type="project" value="TreeGrafter"/>
</dbReference>
<dbReference type="InterPro" id="IPR029273">
    <property type="entry name" value="Cdc42_effect-like"/>
</dbReference>
<dbReference type="PANTHER" id="PTHR11547:SF60">
    <property type="entry name" value="CREATINE KINASE"/>
    <property type="match status" value="1"/>
</dbReference>
<evidence type="ECO:0000256" key="14">
    <source>
        <dbReference type="ARBA" id="ARBA00023004"/>
    </source>
</evidence>
<comment type="caution">
    <text evidence="30">The sequence shown here is derived from an EMBL/GenBank/DDBJ whole genome shotgun (WGS) entry which is preliminary data.</text>
</comment>
<dbReference type="SUPFAM" id="SSF55931">
    <property type="entry name" value="Glutamine synthetase/guanido kinase"/>
    <property type="match status" value="1"/>
</dbReference>
<dbReference type="InterPro" id="IPR027417">
    <property type="entry name" value="P-loop_NTPase"/>
</dbReference>
<dbReference type="SUPFAM" id="SSF48034">
    <property type="entry name" value="Guanido kinase N-terminal domain"/>
    <property type="match status" value="1"/>
</dbReference>
<dbReference type="InterPro" id="IPR022415">
    <property type="entry name" value="ATP-guanido_PTrfase_AS"/>
</dbReference>
<keyword evidence="19" id="KW-0539">Nucleus</keyword>
<feature type="coiled-coil region" evidence="24">
    <location>
        <begin position="573"/>
        <end position="615"/>
    </location>
</feature>
<dbReference type="InterPro" id="IPR013020">
    <property type="entry name" value="Rad3/Chl1-like"/>
</dbReference>
<dbReference type="Gene3D" id="3.40.50.300">
    <property type="entry name" value="P-loop containing nucleotide triphosphate hydrolases"/>
    <property type="match status" value="2"/>
</dbReference>
<keyword evidence="15" id="KW-0411">Iron-sulfur</keyword>
<evidence type="ECO:0000256" key="11">
    <source>
        <dbReference type="ARBA" id="ARBA00022801"/>
    </source>
</evidence>
<dbReference type="Pfam" id="PF13358">
    <property type="entry name" value="DDE_3"/>
    <property type="match status" value="1"/>
</dbReference>
<dbReference type="PROSITE" id="PS51510">
    <property type="entry name" value="PHOSPHAGEN_KINASE_C"/>
    <property type="match status" value="1"/>
</dbReference>
<keyword evidence="7" id="KW-0479">Metal-binding</keyword>
<evidence type="ECO:0000256" key="16">
    <source>
        <dbReference type="ARBA" id="ARBA00023125"/>
    </source>
</evidence>
<evidence type="ECO:0000256" key="5">
    <source>
        <dbReference type="ARBA" id="ARBA00022485"/>
    </source>
</evidence>
<feature type="domain" description="CRIB" evidence="26">
    <location>
        <begin position="31"/>
        <end position="45"/>
    </location>
</feature>
<evidence type="ECO:0000256" key="12">
    <source>
        <dbReference type="ARBA" id="ARBA00022806"/>
    </source>
</evidence>
<dbReference type="InterPro" id="IPR036397">
    <property type="entry name" value="RNaseH_sf"/>
</dbReference>
<evidence type="ECO:0000259" key="26">
    <source>
        <dbReference type="PROSITE" id="PS50108"/>
    </source>
</evidence>
<keyword evidence="8 22" id="KW-0547">Nucleotide-binding</keyword>
<evidence type="ECO:0000313" key="30">
    <source>
        <dbReference type="EMBL" id="KAK6296844.1"/>
    </source>
</evidence>
<dbReference type="Gene3D" id="3.30.420.10">
    <property type="entry name" value="Ribonuclease H-like superfamily/Ribonuclease H"/>
    <property type="match status" value="1"/>
</dbReference>
<evidence type="ECO:0000256" key="10">
    <source>
        <dbReference type="ARBA" id="ARBA00022777"/>
    </source>
</evidence>
<dbReference type="GO" id="GO:0005524">
    <property type="term" value="F:ATP binding"/>
    <property type="evidence" value="ECO:0007669"/>
    <property type="project" value="UniProtKB-UniRule"/>
</dbReference>
<dbReference type="Gene3D" id="1.10.10.10">
    <property type="entry name" value="Winged helix-like DNA-binding domain superfamily/Winged helix DNA-binding domain"/>
    <property type="match status" value="2"/>
</dbReference>
<evidence type="ECO:0008006" key="32">
    <source>
        <dbReference type="Google" id="ProtNLM"/>
    </source>
</evidence>
<keyword evidence="6 22" id="KW-0808">Transferase</keyword>
<dbReference type="Proteomes" id="UP001356427">
    <property type="component" value="Unassembled WGS sequence"/>
</dbReference>
<dbReference type="Pfam" id="PF00786">
    <property type="entry name" value="PBD"/>
    <property type="match status" value="1"/>
</dbReference>
<dbReference type="InterPro" id="IPR010614">
    <property type="entry name" value="RAD3-like_helicase_DEAD"/>
</dbReference>
<evidence type="ECO:0000256" key="2">
    <source>
        <dbReference type="ARBA" id="ARBA00004123"/>
    </source>
</evidence>
<keyword evidence="11" id="KW-0378">Hydrolase</keyword>
<dbReference type="CDD" id="cd00716">
    <property type="entry name" value="creatine_kinase_like"/>
    <property type="match status" value="1"/>
</dbReference>
<evidence type="ECO:0000256" key="9">
    <source>
        <dbReference type="ARBA" id="ARBA00022763"/>
    </source>
</evidence>
<dbReference type="GO" id="GO:0006313">
    <property type="term" value="P:DNA transposition"/>
    <property type="evidence" value="ECO:0007669"/>
    <property type="project" value="InterPro"/>
</dbReference>
<feature type="binding site" evidence="22">
    <location>
        <begin position="2016"/>
        <end position="2021"/>
    </location>
    <ligand>
        <name>ATP</name>
        <dbReference type="ChEBI" id="CHEBI:30616"/>
    </ligand>
</feature>
<feature type="domain" description="Phosphagen kinase N-terminal" evidence="28">
    <location>
        <begin position="1707"/>
        <end position="1794"/>
    </location>
</feature>
<accession>A0AAN8KL83</accession>
<sequence>MPAKTPMYLKTTTPKRGKKLKLRDDLSSDMISPPLGDMRHSAHVGPEGEGDMFGDVGFLQGKMDMLPALNCLPRSHSMERQQDEAYPMNDKGPNHSCNNHRNPYHHSTSLLKSTISMPVFIAPEQAPPKPPRLHLEDSTPPSQQQQHQLQPNNHNHNHNNQQQHHSMSVCDQGVGCYMGPCHDRSYSASFRHLVPSYGSFSEVSSEDSMSESFGPLDPRRGLSLDSDAGLSNEDLGSERSESPTVCPRFSPGVSRSESLMGLDLDLGPSILEDVLRIMDRYKSVDDRWKKQSAGFLSIMEWPAQSPDLNPIELLWEQLDHMYKRHLSTTSNSHTPNSTMAKTKELSKDTRNKIVDLHQAGKTESAIARALKMKRGWVFQHVNDPKHTARATKEWLRKKHFKVLEWPNQSPDLNPIEIFGGKQYSYMLELKRTLDAKGHGVLEMPSGTGKTISLLSLIVAYQREYPLEVTKLIYCSRTVPEMEKVVEGLRKLMEFCSKETGEKNNFLALALSSRKNLCSPRVLGGKTLEFDAMGKQVPLPAGVYNLDDLKDFGWRKVLQCVHRLNERHITRRTLDHSQANVETLQNTILKIKETDVAKLKEEYRRLVEGLKEANVARETNIYKVVPGSIRTAEHFVGFMKRFLEYLKARLRIHHVVQESAPPFLRHLREGFTIITEPFEDRTPTIANPVLHFSCMDPSIAIKPINCGLTLSPLDIYHRILDFRPVTAASFTMTLARTCLCPLVTVIRNYGNLLLEMTAIVPDCIVAFFTSYTYMENVVASWYEQGILENVQRNKLIFIETPDVAETSMALEKYQEACENGRGAILLSVARGKVSEGIDFVIMFGVPYVYTQSRILKARLEYLRDQFQIRENDFLTFDAMRHAAQCVGRAIRGKTDYGLMIFADKRYARADKRGKLPRWIQEHLTDGSLNLTIDETVQLSKHFLRQMAQPFKQEDQLGLSLLTLEQLQSEDMLQKIQAVSSPSQTHVYLHKAGMGYRIIGKQLGEKATTVGAIIRKWKKFKMTVNHPRSGAPCKISPRGASMIMRKVRDQPRTTRQDLVNDLKRAGTTVSKKTTSNTLRRHGLKSCSARKVPLLKPTHVQARLKFANDHLDDPEEEWEKVMWKKKDEYNPKNTIPTVKHGGGNIILWGCFSAKGTGRLHRIEGRMDGAMYREILANNRLPSVRALKMGRGWIFQHDNDPKHTARATKEWLRKKHLKVLEWPSQSPDLNPIENIWRELKVRIAQRQPRNLKDLEKVCMEEWAKIPAAVCANLVKTYRKQLGHQGLKLADSRQGVPVTSTRYNIVHFLTSFSLLLRIDSRSLVNEPLRFRLPSPSCMEPSSSVWVQMSRTSPETPTLEDTHQWHHPVILGLGHVGVVGAQPALVDVQGTLVVLLHFLVLSLVLTQQRQVVQLLCHVRVVHQGQYVEHGGHVRVAVARGLLQVLQGLFTEGHGYLIAALGGVLDHQVVEGPQAGRDLIASLLGRCHRTTTMGLRYWGTGGHKRGVTTSCSLSCSLCWALASSSLSHWFSWHSLRTWVRSFCFSASREPRPSSILSRDWRMMPLFSCSTLPLSATGRPSSTSCRLSRRVWFSPRSASRPAITCRVLHRISSPDSMDHASGLPALMTPGCPKSNCESSPSRTCLVWLHTSTETCRAQAPWWRVHHVSWRPQLAERLGNPYIGFGGSRERYLLLFYCAGQKRAAIMTKNCHNDYKMKFSDDEEFPDLSLHNNHMAKVLTKDMYKKLRSKSTPSGFTLDDCTQTGVDNPGHPFIMTVGCVAGDEECYEVFKDMFDPIISDRHGGYKPTDKHKTDLNFENLKGGDDLDPAYVLSSRVRTGRSIKGYTLPPHNSRGERRMVEKLSIEALATLDGEFKGKYYPLNAMSDAEQDQLIADHFLFDKPVSPLLLSAGMARDWPDARGIWHNDSKSFLVWVNEEDHLRVISMEKGGNMKEVFRRFCVGLQKIEAVFKKHNHGFMWNEHLGYVLTCPSNLGTGLRGGVHVKLPKLSTHAKFEEILTRLRLQKRGTGGVDTASVGGIFDISNADRLGSSEVQQVQMVVDGVKLMVEMEKKLEKGEAIDGMIPAQK</sequence>
<evidence type="ECO:0000256" key="22">
    <source>
        <dbReference type="PROSITE-ProRule" id="PRU00843"/>
    </source>
</evidence>
<comment type="cofactor">
    <cofactor evidence="1">
        <name>[4Fe-4S] cluster</name>
        <dbReference type="ChEBI" id="CHEBI:49883"/>
    </cofactor>
</comment>
<evidence type="ECO:0000256" key="18">
    <source>
        <dbReference type="ARBA" id="ARBA00023235"/>
    </source>
</evidence>
<dbReference type="InterPro" id="IPR014013">
    <property type="entry name" value="Helic_SF1/SF2_ATP-bd_DinG/Rad3"/>
</dbReference>
<keyword evidence="12" id="KW-0347">Helicase</keyword>
<evidence type="ECO:0000256" key="25">
    <source>
        <dbReference type="SAM" id="MobiDB-lite"/>
    </source>
</evidence>
<dbReference type="InterPro" id="IPR010643">
    <property type="entry name" value="HBB"/>
</dbReference>
<evidence type="ECO:0000256" key="24">
    <source>
        <dbReference type="SAM" id="Coils"/>
    </source>
</evidence>
<keyword evidence="9" id="KW-0227">DNA damage</keyword>
<keyword evidence="10 22" id="KW-0418">Kinase</keyword>
<dbReference type="GO" id="GO:0043139">
    <property type="term" value="F:5'-3' DNA helicase activity"/>
    <property type="evidence" value="ECO:0007669"/>
    <property type="project" value="UniProtKB-EC"/>
</dbReference>
<dbReference type="GO" id="GO:0015074">
    <property type="term" value="P:DNA integration"/>
    <property type="evidence" value="ECO:0007669"/>
    <property type="project" value="InterPro"/>
</dbReference>
<keyword evidence="31" id="KW-1185">Reference proteome</keyword>
<evidence type="ECO:0000256" key="3">
    <source>
        <dbReference type="ARBA" id="ARBA00006798"/>
    </source>
</evidence>
<dbReference type="PROSITE" id="PS50108">
    <property type="entry name" value="CRIB"/>
    <property type="match status" value="1"/>
</dbReference>
<keyword evidence="16" id="KW-0238">DNA-binding</keyword>
<dbReference type="GO" id="GO:0003677">
    <property type="term" value="F:DNA binding"/>
    <property type="evidence" value="ECO:0007669"/>
    <property type="project" value="UniProtKB-KW"/>
</dbReference>
<proteinExistence type="inferred from homology"/>
<dbReference type="PROSITE" id="PS00112">
    <property type="entry name" value="PHOSPHAGEN_KINASE"/>
    <property type="match status" value="1"/>
</dbReference>
<dbReference type="FunFam" id="1.10.135.10:FF:000001">
    <property type="entry name" value="Creatine kinase M-type"/>
    <property type="match status" value="1"/>
</dbReference>
<dbReference type="InterPro" id="IPR000095">
    <property type="entry name" value="CRIB_dom"/>
</dbReference>
<dbReference type="Gene3D" id="1.10.135.10">
    <property type="entry name" value="ATP:guanido phosphotransferase, N-terminal domain"/>
    <property type="match status" value="1"/>
</dbReference>